<keyword evidence="1" id="KW-0805">Transcription regulation</keyword>
<dbReference type="InterPro" id="IPR007050">
    <property type="entry name" value="HTH_bacterioopsin"/>
</dbReference>
<dbReference type="InterPro" id="IPR056493">
    <property type="entry name" value="HVO_0513_N"/>
</dbReference>
<dbReference type="AlphaFoldDB" id="M0M7A3"/>
<feature type="domain" description="HVO-0513-like N-terminal" evidence="4">
    <location>
        <begin position="20"/>
        <end position="153"/>
    </location>
</feature>
<dbReference type="Gene3D" id="1.10.10.10">
    <property type="entry name" value="Winged helix-like DNA-binding domain superfamily/Winged helix DNA-binding domain"/>
    <property type="match status" value="1"/>
</dbReference>
<sequence length="222" mass="24303">MAAETLRSATVSLTGMAQDPVVDRFDRSETVSIEATRYLGPVDDGRYVGLSDLRGDLDAARELLAGVDRVERYDVAGTGEHGIVYAHYRSAGLTGDLLSILYRNDIVVDWPIDHRPADEPRTQLTVVGTAVGIRRAVAALPDQVSLSVERVGRFDPDGADSLLTERQAALLDLAVREGYYEVPRGTTHRALADRLDLAPGTVSDRLQRIERRVMTAYVADRA</sequence>
<protein>
    <submittedName>
        <fullName evidence="5">DNA-binding protein</fullName>
    </submittedName>
</protein>
<dbReference type="Pfam" id="PF24278">
    <property type="entry name" value="HVO_0513_N"/>
    <property type="match status" value="1"/>
</dbReference>
<reference evidence="5 6" key="1">
    <citation type="journal article" date="2014" name="PLoS Genet.">
        <title>Phylogenetically driven sequencing of extremely halophilic archaea reveals strategies for static and dynamic osmo-response.</title>
        <authorList>
            <person name="Becker E.A."/>
            <person name="Seitzer P.M."/>
            <person name="Tritt A."/>
            <person name="Larsen D."/>
            <person name="Krusor M."/>
            <person name="Yao A.I."/>
            <person name="Wu D."/>
            <person name="Madern D."/>
            <person name="Eisen J.A."/>
            <person name="Darling A.E."/>
            <person name="Facciotti M.T."/>
        </authorList>
    </citation>
    <scope>NUCLEOTIDE SEQUENCE [LARGE SCALE GENOMIC DNA]</scope>
    <source>
        <strain evidence="5 6">100A6</strain>
    </source>
</reference>
<evidence type="ECO:0000259" key="3">
    <source>
        <dbReference type="Pfam" id="PF04967"/>
    </source>
</evidence>
<keyword evidence="6" id="KW-1185">Reference proteome</keyword>
<proteinExistence type="predicted"/>
<dbReference type="eggNOG" id="arCOG02274">
    <property type="taxonomic scope" value="Archaea"/>
</dbReference>
<evidence type="ECO:0000256" key="1">
    <source>
        <dbReference type="ARBA" id="ARBA00023015"/>
    </source>
</evidence>
<dbReference type="OrthoDB" id="194393at2157"/>
<keyword evidence="2" id="KW-0804">Transcription</keyword>
<dbReference type="Proteomes" id="UP000011566">
    <property type="component" value="Unassembled WGS sequence"/>
</dbReference>
<dbReference type="Pfam" id="PF04967">
    <property type="entry name" value="HTH_10"/>
    <property type="match status" value="1"/>
</dbReference>
<evidence type="ECO:0000256" key="2">
    <source>
        <dbReference type="ARBA" id="ARBA00023163"/>
    </source>
</evidence>
<evidence type="ECO:0000259" key="4">
    <source>
        <dbReference type="Pfam" id="PF24278"/>
    </source>
</evidence>
<dbReference type="PANTHER" id="PTHR34236">
    <property type="entry name" value="DIMETHYL SULFOXIDE REDUCTASE TRANSCRIPTIONAL ACTIVATOR"/>
    <property type="match status" value="1"/>
</dbReference>
<dbReference type="InterPro" id="IPR036388">
    <property type="entry name" value="WH-like_DNA-bd_sf"/>
</dbReference>
<accession>M0M7A3</accession>
<evidence type="ECO:0000313" key="5">
    <source>
        <dbReference type="EMBL" id="EMA41278.1"/>
    </source>
</evidence>
<dbReference type="RefSeq" id="WP_007690565.1">
    <property type="nucleotide sequence ID" value="NZ_AJRK01000439.1"/>
</dbReference>
<comment type="caution">
    <text evidence="5">The sequence shown here is derived from an EMBL/GenBank/DDBJ whole genome shotgun (WGS) entry which is preliminary data.</text>
</comment>
<keyword evidence="5" id="KW-0238">DNA-binding</keyword>
<name>M0M7A3_9EURY</name>
<dbReference type="PATRIC" id="fig|1132509.6.peg.588"/>
<dbReference type="GO" id="GO:0003677">
    <property type="term" value="F:DNA binding"/>
    <property type="evidence" value="ECO:0007669"/>
    <property type="project" value="UniProtKB-KW"/>
</dbReference>
<feature type="domain" description="HTH bat-type" evidence="3">
    <location>
        <begin position="163"/>
        <end position="215"/>
    </location>
</feature>
<evidence type="ECO:0000313" key="6">
    <source>
        <dbReference type="Proteomes" id="UP000011566"/>
    </source>
</evidence>
<organism evidence="5 6">
    <name type="scientific">Halococcus hamelinensis 100A6</name>
    <dbReference type="NCBI Taxonomy" id="1132509"/>
    <lineage>
        <taxon>Archaea</taxon>
        <taxon>Methanobacteriati</taxon>
        <taxon>Methanobacteriota</taxon>
        <taxon>Stenosarchaea group</taxon>
        <taxon>Halobacteria</taxon>
        <taxon>Halobacteriales</taxon>
        <taxon>Halococcaceae</taxon>
        <taxon>Halococcus</taxon>
    </lineage>
</organism>
<dbReference type="EMBL" id="AOMB01000006">
    <property type="protein sequence ID" value="EMA41278.1"/>
    <property type="molecule type" value="Genomic_DNA"/>
</dbReference>
<gene>
    <name evidence="5" type="ORF">C447_02497</name>
</gene>
<dbReference type="PANTHER" id="PTHR34236:SF1">
    <property type="entry name" value="DIMETHYL SULFOXIDE REDUCTASE TRANSCRIPTIONAL ACTIVATOR"/>
    <property type="match status" value="1"/>
</dbReference>